<dbReference type="InterPro" id="IPR026961">
    <property type="entry name" value="PGG_dom"/>
</dbReference>
<organism evidence="3 4">
    <name type="scientific">Lactuca virosa</name>
    <dbReference type="NCBI Taxonomy" id="75947"/>
    <lineage>
        <taxon>Eukaryota</taxon>
        <taxon>Viridiplantae</taxon>
        <taxon>Streptophyta</taxon>
        <taxon>Embryophyta</taxon>
        <taxon>Tracheophyta</taxon>
        <taxon>Spermatophyta</taxon>
        <taxon>Magnoliopsida</taxon>
        <taxon>eudicotyledons</taxon>
        <taxon>Gunneridae</taxon>
        <taxon>Pentapetalae</taxon>
        <taxon>asterids</taxon>
        <taxon>campanulids</taxon>
        <taxon>Asterales</taxon>
        <taxon>Asteraceae</taxon>
        <taxon>Cichorioideae</taxon>
        <taxon>Cichorieae</taxon>
        <taxon>Lactucinae</taxon>
        <taxon>Lactuca</taxon>
    </lineage>
</organism>
<keyword evidence="1" id="KW-0812">Transmembrane</keyword>
<dbReference type="PANTHER" id="PTHR24177:SF475">
    <property type="entry name" value="ANKYRIN REPEAT-CONTAINING DOMAIN, PGG DOMAIN PROTEIN-RELATED"/>
    <property type="match status" value="1"/>
</dbReference>
<evidence type="ECO:0000259" key="2">
    <source>
        <dbReference type="Pfam" id="PF13962"/>
    </source>
</evidence>
<reference evidence="3 4" key="1">
    <citation type="submission" date="2022-01" db="EMBL/GenBank/DDBJ databases">
        <authorList>
            <person name="Xiong W."/>
            <person name="Schranz E."/>
        </authorList>
    </citation>
    <scope>NUCLEOTIDE SEQUENCE [LARGE SCALE GENOMIC DNA]</scope>
</reference>
<evidence type="ECO:0000313" key="3">
    <source>
        <dbReference type="EMBL" id="CAH1451090.1"/>
    </source>
</evidence>
<feature type="domain" description="PGG" evidence="2">
    <location>
        <begin position="186"/>
        <end position="298"/>
    </location>
</feature>
<dbReference type="EMBL" id="CAKMRJ010005659">
    <property type="protein sequence ID" value="CAH1451090.1"/>
    <property type="molecule type" value="Genomic_DNA"/>
</dbReference>
<feature type="transmembrane region" description="Helical" evidence="1">
    <location>
        <begin position="197"/>
        <end position="217"/>
    </location>
</feature>
<proteinExistence type="predicted"/>
<protein>
    <recommendedName>
        <fullName evidence="2">PGG domain-containing protein</fullName>
    </recommendedName>
</protein>
<evidence type="ECO:0000313" key="4">
    <source>
        <dbReference type="Proteomes" id="UP001157418"/>
    </source>
</evidence>
<dbReference type="Pfam" id="PF13962">
    <property type="entry name" value="PGG"/>
    <property type="match status" value="1"/>
</dbReference>
<gene>
    <name evidence="3" type="ORF">LVIROSA_LOCUS36468</name>
</gene>
<keyword evidence="1" id="KW-0472">Membrane</keyword>
<dbReference type="Proteomes" id="UP001157418">
    <property type="component" value="Unassembled WGS sequence"/>
</dbReference>
<feature type="transmembrane region" description="Helical" evidence="1">
    <location>
        <begin position="274"/>
        <end position="300"/>
    </location>
</feature>
<comment type="caution">
    <text evidence="3">The sequence shown here is derived from an EMBL/GenBank/DDBJ whole genome shotgun (WGS) entry which is preliminary data.</text>
</comment>
<keyword evidence="1" id="KW-1133">Transmembrane helix</keyword>
<feature type="transmembrane region" description="Helical" evidence="1">
    <location>
        <begin position="306"/>
        <end position="325"/>
    </location>
</feature>
<evidence type="ECO:0000256" key="1">
    <source>
        <dbReference type="SAM" id="Phobius"/>
    </source>
</evidence>
<feature type="transmembrane region" description="Helical" evidence="1">
    <location>
        <begin position="229"/>
        <end position="254"/>
    </location>
</feature>
<dbReference type="GO" id="GO:0016020">
    <property type="term" value="C:membrane"/>
    <property type="evidence" value="ECO:0007669"/>
    <property type="project" value="TreeGrafter"/>
</dbReference>
<name>A0AAU9PLN5_9ASTR</name>
<dbReference type="Gene3D" id="1.25.40.20">
    <property type="entry name" value="Ankyrin repeat-containing domain"/>
    <property type="match status" value="1"/>
</dbReference>
<keyword evidence="4" id="KW-1185">Reference proteome</keyword>
<dbReference type="SUPFAM" id="SSF48403">
    <property type="entry name" value="Ankyrin repeat"/>
    <property type="match status" value="1"/>
</dbReference>
<dbReference type="AlphaFoldDB" id="A0AAU9PLN5"/>
<dbReference type="PANTHER" id="PTHR24177">
    <property type="entry name" value="CASKIN"/>
    <property type="match status" value="1"/>
</dbReference>
<accession>A0AAU9PLN5</accession>
<dbReference type="InterPro" id="IPR036770">
    <property type="entry name" value="Ankyrin_rpt-contain_sf"/>
</dbReference>
<sequence>MPSIRRIEKKMEEWEKAKEVLKRVFKKIDKLGNIATQQFLYKEPILEAARRNAYEVVDEILSRSPEAIYWKDKKGFNIIHLAVTHRSEKIYKLIYDNVNVDRRSLYKPQLDSSENNILHLVGRLAPSNKLKSRRGAALQLQRELQWSQELKKLADPTFTTEKNIYGETPGMVFTKEHENMVKEGETWMKSTAESSSITAALITTIVFAAAITVPGGSHQETGVPLFTKNAAFIVFAASDSIALCASTMSLLMFLSILTTRFAEQDFLFDLPNQLILGLCALLISTTAMMVAFGATLILVFSHQKAWMLGPICGLLCIPITSFAILQFPLIADLILSTHFTIFGKPCTSHRGQLNRNGLWLFPSKLSEYILAVWHSCNNVIITGG</sequence>